<comment type="catalytic activity">
    <reaction evidence="5">
        <text>dTDP-beta-L-rhamnose + NADP(+) = dTDP-4-dehydro-beta-L-rhamnose + NADPH + H(+)</text>
        <dbReference type="Rhea" id="RHEA:21796"/>
        <dbReference type="ChEBI" id="CHEBI:15378"/>
        <dbReference type="ChEBI" id="CHEBI:57510"/>
        <dbReference type="ChEBI" id="CHEBI:57783"/>
        <dbReference type="ChEBI" id="CHEBI:58349"/>
        <dbReference type="ChEBI" id="CHEBI:62830"/>
        <dbReference type="EC" id="1.1.1.133"/>
    </reaction>
</comment>
<accession>A0A968GJW7</accession>
<dbReference type="InterPro" id="IPR005913">
    <property type="entry name" value="dTDP_dehydrorham_reduct"/>
</dbReference>
<dbReference type="RefSeq" id="WP_167696124.1">
    <property type="nucleotide sequence ID" value="NZ_CP118181.1"/>
</dbReference>
<name>A0A968GJW7_9SPIO</name>
<dbReference type="GO" id="GO:0019305">
    <property type="term" value="P:dTDP-rhamnose biosynthetic process"/>
    <property type="evidence" value="ECO:0007669"/>
    <property type="project" value="TreeGrafter"/>
</dbReference>
<dbReference type="Pfam" id="PF04321">
    <property type="entry name" value="RmlD_sub_bind"/>
    <property type="match status" value="1"/>
</dbReference>
<dbReference type="Gene3D" id="3.40.50.720">
    <property type="entry name" value="NAD(P)-binding Rossmann-like Domain"/>
    <property type="match status" value="1"/>
</dbReference>
<dbReference type="AlphaFoldDB" id="A0A968GJW7"/>
<comment type="function">
    <text evidence="6">Catalyzes the reduction of dTDP-6-deoxy-L-lyxo-4-hexulose to yield dTDP-L-rhamnose.</text>
</comment>
<feature type="domain" description="RmlD-like substrate binding" evidence="7">
    <location>
        <begin position="1"/>
        <end position="288"/>
    </location>
</feature>
<evidence type="ECO:0000256" key="2">
    <source>
        <dbReference type="ARBA" id="ARBA00010944"/>
    </source>
</evidence>
<dbReference type="EMBL" id="JAATLM010000001">
    <property type="protein sequence ID" value="NIZ70050.1"/>
    <property type="molecule type" value="Genomic_DNA"/>
</dbReference>
<evidence type="ECO:0000259" key="7">
    <source>
        <dbReference type="Pfam" id="PF04321"/>
    </source>
</evidence>
<evidence type="ECO:0000256" key="3">
    <source>
        <dbReference type="ARBA" id="ARBA00012929"/>
    </source>
</evidence>
<organism evidence="8 9">
    <name type="scientific">Entomospira culicis</name>
    <dbReference type="NCBI Taxonomy" id="2719989"/>
    <lineage>
        <taxon>Bacteria</taxon>
        <taxon>Pseudomonadati</taxon>
        <taxon>Spirochaetota</taxon>
        <taxon>Spirochaetia</taxon>
        <taxon>Spirochaetales</taxon>
        <taxon>Spirochaetaceae</taxon>
        <taxon>Entomospira</taxon>
    </lineage>
</organism>
<dbReference type="EC" id="1.1.1.133" evidence="3 6"/>
<evidence type="ECO:0000313" key="9">
    <source>
        <dbReference type="Proteomes" id="UP000778951"/>
    </source>
</evidence>
<dbReference type="SUPFAM" id="SSF51735">
    <property type="entry name" value="NAD(P)-binding Rossmann-fold domains"/>
    <property type="match status" value="1"/>
</dbReference>
<dbReference type="InterPro" id="IPR036291">
    <property type="entry name" value="NAD(P)-bd_dom_sf"/>
</dbReference>
<dbReference type="CDD" id="cd05254">
    <property type="entry name" value="dTDP_HR_like_SDR_e"/>
    <property type="match status" value="1"/>
</dbReference>
<evidence type="ECO:0000313" key="8">
    <source>
        <dbReference type="EMBL" id="NIZ70050.1"/>
    </source>
</evidence>
<dbReference type="PANTHER" id="PTHR10491">
    <property type="entry name" value="DTDP-4-DEHYDRORHAMNOSE REDUCTASE"/>
    <property type="match status" value="1"/>
</dbReference>
<dbReference type="InterPro" id="IPR029903">
    <property type="entry name" value="RmlD-like-bd"/>
</dbReference>
<keyword evidence="6" id="KW-0521">NADP</keyword>
<comment type="similarity">
    <text evidence="2 6">Belongs to the dTDP-4-dehydrorhamnose reductase family.</text>
</comment>
<sequence>MRIWITGGDGQLARALQQQLRRQGAPFVATNRSQCDLTDYRAVESFAQQYRPTLIMHTAAFTHVDHAQQHQLQALADNLLATRNLTHIAQPYRAKIVFFSTDYLFDGTKTSPYLESDCPNPLQWYGKSKLLAEETLHPYPNHLIIRLSWLYSTERGFVLAILQQLRTQASLTVVENEIGTPTFIPSIVPAILALATSPAVGTYHLASEGEVSRYHLAQATLNLAQRSLNLSTNPTLHAITSHAYRQAHPQTATRPIYSPLASQKAKQTLAIASLGTWQEHLQAFFRHYLL</sequence>
<reference evidence="8" key="1">
    <citation type="submission" date="2020-03" db="EMBL/GenBank/DDBJ databases">
        <title>Spirochaetal bacteria isolated from arthropods constitute a novel genus Entomospira genus novum within the order Spirochaetales.</title>
        <authorList>
            <person name="Grana-Miraglia L."/>
            <person name="Sikutova S."/>
            <person name="Fingerle V."/>
            <person name="Sing A."/>
            <person name="Castillo-Ramirez S."/>
            <person name="Margos G."/>
            <person name="Rudolf I."/>
        </authorList>
    </citation>
    <scope>NUCLEOTIDE SEQUENCE</scope>
    <source>
        <strain evidence="8">BR149</strain>
    </source>
</reference>
<dbReference type="Proteomes" id="UP000778951">
    <property type="component" value="Unassembled WGS sequence"/>
</dbReference>
<evidence type="ECO:0000256" key="5">
    <source>
        <dbReference type="ARBA" id="ARBA00048200"/>
    </source>
</evidence>
<gene>
    <name evidence="8" type="primary">rfbD</name>
    <name evidence="8" type="ORF">HCT48_07505</name>
</gene>
<evidence type="ECO:0000256" key="1">
    <source>
        <dbReference type="ARBA" id="ARBA00004781"/>
    </source>
</evidence>
<dbReference type="GO" id="GO:0005829">
    <property type="term" value="C:cytosol"/>
    <property type="evidence" value="ECO:0007669"/>
    <property type="project" value="TreeGrafter"/>
</dbReference>
<dbReference type="Gene3D" id="3.90.25.10">
    <property type="entry name" value="UDP-galactose 4-epimerase, domain 1"/>
    <property type="match status" value="1"/>
</dbReference>
<dbReference type="NCBIfam" id="TIGR01214">
    <property type="entry name" value="rmlD"/>
    <property type="match status" value="1"/>
</dbReference>
<keyword evidence="6 8" id="KW-0560">Oxidoreductase</keyword>
<protein>
    <recommendedName>
        <fullName evidence="4 6">dTDP-4-dehydrorhamnose reductase</fullName>
        <ecNumber evidence="3 6">1.1.1.133</ecNumber>
    </recommendedName>
</protein>
<evidence type="ECO:0000256" key="4">
    <source>
        <dbReference type="ARBA" id="ARBA00017099"/>
    </source>
</evidence>
<comment type="caution">
    <text evidence="8">The sequence shown here is derived from an EMBL/GenBank/DDBJ whole genome shotgun (WGS) entry which is preliminary data.</text>
</comment>
<dbReference type="GO" id="GO:0008831">
    <property type="term" value="F:dTDP-4-dehydrorhamnose reductase activity"/>
    <property type="evidence" value="ECO:0007669"/>
    <property type="project" value="UniProtKB-EC"/>
</dbReference>
<keyword evidence="9" id="KW-1185">Reference proteome</keyword>
<proteinExistence type="inferred from homology"/>
<evidence type="ECO:0000256" key="6">
    <source>
        <dbReference type="RuleBase" id="RU364082"/>
    </source>
</evidence>
<comment type="pathway">
    <text evidence="1 6">Carbohydrate biosynthesis; dTDP-L-rhamnose biosynthesis.</text>
</comment>
<dbReference type="PANTHER" id="PTHR10491:SF4">
    <property type="entry name" value="METHIONINE ADENOSYLTRANSFERASE 2 SUBUNIT BETA"/>
    <property type="match status" value="1"/>
</dbReference>